<dbReference type="PANTHER" id="PTHR37176">
    <property type="entry name" value="F10K1.23"/>
    <property type="match status" value="1"/>
</dbReference>
<evidence type="ECO:0000313" key="2">
    <source>
        <dbReference type="Proteomes" id="UP000017836"/>
    </source>
</evidence>
<dbReference type="HOGENOM" id="CLU_098110_0_0_1"/>
<proteinExistence type="predicted"/>
<dbReference type="PANTHER" id="PTHR37176:SF1">
    <property type="entry name" value="PROTEIN DOUBLE-STRAND BREAK FORMATION"/>
    <property type="match status" value="1"/>
</dbReference>
<reference evidence="2" key="1">
    <citation type="journal article" date="2013" name="Science">
        <title>The Amborella genome and the evolution of flowering plants.</title>
        <authorList>
            <consortium name="Amborella Genome Project"/>
        </authorList>
    </citation>
    <scope>NUCLEOTIDE SEQUENCE [LARGE SCALE GENOMIC DNA]</scope>
</reference>
<dbReference type="eggNOG" id="ENOG502RXSP">
    <property type="taxonomic scope" value="Eukaryota"/>
</dbReference>
<dbReference type="OMA" id="KQFMRHE"/>
<dbReference type="Gramene" id="ERN09017">
    <property type="protein sequence ID" value="ERN09017"/>
    <property type="gene ID" value="AMTR_s00153p00084410"/>
</dbReference>
<dbReference type="STRING" id="13333.W1PG84"/>
<dbReference type="EMBL" id="KI393119">
    <property type="protein sequence ID" value="ERN09017.1"/>
    <property type="molecule type" value="Genomic_DNA"/>
</dbReference>
<dbReference type="GO" id="GO:0042138">
    <property type="term" value="P:meiotic DNA double-strand break formation"/>
    <property type="evidence" value="ECO:0007669"/>
    <property type="project" value="InterPro"/>
</dbReference>
<dbReference type="AlphaFoldDB" id="W1PG84"/>
<protein>
    <submittedName>
        <fullName evidence="1">Uncharacterized protein</fullName>
    </submittedName>
</protein>
<dbReference type="Proteomes" id="UP000017836">
    <property type="component" value="Unassembled WGS sequence"/>
</dbReference>
<organism evidence="1 2">
    <name type="scientific">Amborella trichopoda</name>
    <dbReference type="NCBI Taxonomy" id="13333"/>
    <lineage>
        <taxon>Eukaryota</taxon>
        <taxon>Viridiplantae</taxon>
        <taxon>Streptophyta</taxon>
        <taxon>Embryophyta</taxon>
        <taxon>Tracheophyta</taxon>
        <taxon>Spermatophyta</taxon>
        <taxon>Magnoliopsida</taxon>
        <taxon>Amborellales</taxon>
        <taxon>Amborellaceae</taxon>
        <taxon>Amborella</taxon>
    </lineage>
</organism>
<name>W1PG84_AMBTC</name>
<accession>W1PG84</accession>
<dbReference type="InterPro" id="IPR044969">
    <property type="entry name" value="DFO"/>
</dbReference>
<sequence length="188" mass="21080">MAGEAEELISIFRSQLILKRYDDSTLRVLHTIMHSKDVGLLLSVRSLVREILQSTAFESLKGVEVLEKTVEEKLQIIGFFVHAFALAGDVENSLALKYEALVLRDHVFVNSPHLQVSYDEWLKFAEDSLNNGFYLNAIQGYDHAVLSLQSTHPNHGVSCVQAHEVEEIKKLKDATRTLVTSQSGTEIS</sequence>
<gene>
    <name evidence="1" type="ORF">AMTR_s00153p00084410</name>
</gene>
<keyword evidence="2" id="KW-1185">Reference proteome</keyword>
<evidence type="ECO:0000313" key="1">
    <source>
        <dbReference type="EMBL" id="ERN09017.1"/>
    </source>
</evidence>